<dbReference type="AlphaFoldDB" id="A0A6A6QNR6"/>
<feature type="region of interest" description="Disordered" evidence="1">
    <location>
        <begin position="1"/>
        <end position="36"/>
    </location>
</feature>
<protein>
    <submittedName>
        <fullName evidence="2">Uncharacterized protein</fullName>
    </submittedName>
</protein>
<evidence type="ECO:0000313" key="2">
    <source>
        <dbReference type="EMBL" id="KAF2492547.1"/>
    </source>
</evidence>
<feature type="compositionally biased region" description="Basic and acidic residues" evidence="1">
    <location>
        <begin position="15"/>
        <end position="32"/>
    </location>
</feature>
<gene>
    <name evidence="2" type="ORF">BU16DRAFT_563861</name>
</gene>
<dbReference type="Proteomes" id="UP000799750">
    <property type="component" value="Unassembled WGS sequence"/>
</dbReference>
<sequence length="262" mass="29990">MNSYIAMKNAIQEIDNGKNPKPKEEPKEEPKDGPAQYDEVVILEAGARFVLPGASQETRTSVKKVRKWLEQMETDPPVEYHLPPQDRVPAEYVQQPGEKPPPTPQVPPIVPPPVPPHGWKKWLRSHNIFNNEFGILKSQKVHLQSNQRVFAVTFVLDSYTYVLPEQTERSMNMCNLPDVSSKHQDFQMFLEASQQPAGAPLKPRVKRVEVLIDQNGDRYSAPWASRETIKSVEKVNGWLAELEFDTPVEYLNRPEDERSESK</sequence>
<organism evidence="2 3">
    <name type="scientific">Lophium mytilinum</name>
    <dbReference type="NCBI Taxonomy" id="390894"/>
    <lineage>
        <taxon>Eukaryota</taxon>
        <taxon>Fungi</taxon>
        <taxon>Dikarya</taxon>
        <taxon>Ascomycota</taxon>
        <taxon>Pezizomycotina</taxon>
        <taxon>Dothideomycetes</taxon>
        <taxon>Pleosporomycetidae</taxon>
        <taxon>Mytilinidiales</taxon>
        <taxon>Mytilinidiaceae</taxon>
        <taxon>Lophium</taxon>
    </lineage>
</organism>
<keyword evidence="3" id="KW-1185">Reference proteome</keyword>
<proteinExistence type="predicted"/>
<dbReference type="EMBL" id="MU004193">
    <property type="protein sequence ID" value="KAF2492547.1"/>
    <property type="molecule type" value="Genomic_DNA"/>
</dbReference>
<evidence type="ECO:0000256" key="1">
    <source>
        <dbReference type="SAM" id="MobiDB-lite"/>
    </source>
</evidence>
<accession>A0A6A6QNR6</accession>
<reference evidence="2" key="1">
    <citation type="journal article" date="2020" name="Stud. Mycol.">
        <title>101 Dothideomycetes genomes: a test case for predicting lifestyles and emergence of pathogens.</title>
        <authorList>
            <person name="Haridas S."/>
            <person name="Albert R."/>
            <person name="Binder M."/>
            <person name="Bloem J."/>
            <person name="Labutti K."/>
            <person name="Salamov A."/>
            <person name="Andreopoulos B."/>
            <person name="Baker S."/>
            <person name="Barry K."/>
            <person name="Bills G."/>
            <person name="Bluhm B."/>
            <person name="Cannon C."/>
            <person name="Castanera R."/>
            <person name="Culley D."/>
            <person name="Daum C."/>
            <person name="Ezra D."/>
            <person name="Gonzalez J."/>
            <person name="Henrissat B."/>
            <person name="Kuo A."/>
            <person name="Liang C."/>
            <person name="Lipzen A."/>
            <person name="Lutzoni F."/>
            <person name="Magnuson J."/>
            <person name="Mondo S."/>
            <person name="Nolan M."/>
            <person name="Ohm R."/>
            <person name="Pangilinan J."/>
            <person name="Park H.-J."/>
            <person name="Ramirez L."/>
            <person name="Alfaro M."/>
            <person name="Sun H."/>
            <person name="Tritt A."/>
            <person name="Yoshinaga Y."/>
            <person name="Zwiers L.-H."/>
            <person name="Turgeon B."/>
            <person name="Goodwin S."/>
            <person name="Spatafora J."/>
            <person name="Crous P."/>
            <person name="Grigoriev I."/>
        </authorList>
    </citation>
    <scope>NUCLEOTIDE SEQUENCE</scope>
    <source>
        <strain evidence="2">CBS 269.34</strain>
    </source>
</reference>
<name>A0A6A6QNR6_9PEZI</name>
<evidence type="ECO:0000313" key="3">
    <source>
        <dbReference type="Proteomes" id="UP000799750"/>
    </source>
</evidence>